<evidence type="ECO:0000313" key="2">
    <source>
        <dbReference type="Proteomes" id="UP001164539"/>
    </source>
</evidence>
<proteinExistence type="predicted"/>
<protein>
    <submittedName>
        <fullName evidence="1">Pectinesterase</fullName>
    </submittedName>
</protein>
<dbReference type="Proteomes" id="UP001164539">
    <property type="component" value="Chromosome 3"/>
</dbReference>
<name>A0ACC1YIY6_MELAZ</name>
<reference evidence="1 2" key="1">
    <citation type="journal article" date="2023" name="Science">
        <title>Complex scaffold remodeling in plant triterpene biosynthesis.</title>
        <authorList>
            <person name="De La Pena R."/>
            <person name="Hodgson H."/>
            <person name="Liu J.C."/>
            <person name="Stephenson M.J."/>
            <person name="Martin A.C."/>
            <person name="Owen C."/>
            <person name="Harkess A."/>
            <person name="Leebens-Mack J."/>
            <person name="Jimenez L.E."/>
            <person name="Osbourn A."/>
            <person name="Sattely E.S."/>
        </authorList>
    </citation>
    <scope>NUCLEOTIDE SEQUENCE [LARGE SCALE GENOMIC DNA]</scope>
    <source>
        <strain evidence="2">cv. JPN11</strain>
        <tissue evidence="1">Leaf</tissue>
    </source>
</reference>
<organism evidence="1 2">
    <name type="scientific">Melia azedarach</name>
    <name type="common">Chinaberry tree</name>
    <dbReference type="NCBI Taxonomy" id="155640"/>
    <lineage>
        <taxon>Eukaryota</taxon>
        <taxon>Viridiplantae</taxon>
        <taxon>Streptophyta</taxon>
        <taxon>Embryophyta</taxon>
        <taxon>Tracheophyta</taxon>
        <taxon>Spermatophyta</taxon>
        <taxon>Magnoliopsida</taxon>
        <taxon>eudicotyledons</taxon>
        <taxon>Gunneridae</taxon>
        <taxon>Pentapetalae</taxon>
        <taxon>rosids</taxon>
        <taxon>malvids</taxon>
        <taxon>Sapindales</taxon>
        <taxon>Meliaceae</taxon>
        <taxon>Melia</taxon>
    </lineage>
</organism>
<evidence type="ECO:0000313" key="1">
    <source>
        <dbReference type="EMBL" id="KAJ4722984.1"/>
    </source>
</evidence>
<keyword evidence="2" id="KW-1185">Reference proteome</keyword>
<gene>
    <name evidence="1" type="ORF">OWV82_006405</name>
</gene>
<dbReference type="EMBL" id="CM051396">
    <property type="protein sequence ID" value="KAJ4722984.1"/>
    <property type="molecule type" value="Genomic_DNA"/>
</dbReference>
<sequence>MSCVHCLIYICFCIVILMGNANGKWYFIPGNKAGTACQVVVDHSGHGNFSSIQSAIDFIPSNNKHWVCIFIKAGIYREKVKIPYDKPFIILKGEGKRRTQVIWDDHDSLAQSPTFASLADNIIVKSISFVNSFNNPNSNKKNPRMPAVAAMVAGDKSSFYRCGFSGVQDTLWDDQGRHYFKRCTIEGAVDFIFGSGQSIYESCVIHVLGNAIERGLRGFITAQGRTNPNDANGFVFKEGVVYGTGSALLGRPWRGYARVLFYKVNLTSVVEPKGWEPWNLVGHENQLTFAEYGCYGEGAETSSRVSWEKKLSPAMVKQLTSTSFIDTEGWLLNQPILTLNF</sequence>
<accession>A0ACC1YIY6</accession>
<comment type="caution">
    <text evidence="1">The sequence shown here is derived from an EMBL/GenBank/DDBJ whole genome shotgun (WGS) entry which is preliminary data.</text>
</comment>